<dbReference type="GeneID" id="63750419"/>
<reference evidence="2" key="1">
    <citation type="journal article" date="2017" name="Genome Biol.">
        <title>Comparative genomics reveals high biological diversity and specific adaptations in the industrially and medically important fungal genus Aspergillus.</title>
        <authorList>
            <person name="de Vries R.P."/>
            <person name="Riley R."/>
            <person name="Wiebenga A."/>
            <person name="Aguilar-Osorio G."/>
            <person name="Amillis S."/>
            <person name="Uchima C.A."/>
            <person name="Anderluh G."/>
            <person name="Asadollahi M."/>
            <person name="Askin M."/>
            <person name="Barry K."/>
            <person name="Battaglia E."/>
            <person name="Bayram O."/>
            <person name="Benocci T."/>
            <person name="Braus-Stromeyer S.A."/>
            <person name="Caldana C."/>
            <person name="Canovas D."/>
            <person name="Cerqueira G.C."/>
            <person name="Chen F."/>
            <person name="Chen W."/>
            <person name="Choi C."/>
            <person name="Clum A."/>
            <person name="Dos Santos R.A."/>
            <person name="Damasio A.R."/>
            <person name="Diallinas G."/>
            <person name="Emri T."/>
            <person name="Fekete E."/>
            <person name="Flipphi M."/>
            <person name="Freyberg S."/>
            <person name="Gallo A."/>
            <person name="Gournas C."/>
            <person name="Habgood R."/>
            <person name="Hainaut M."/>
            <person name="Harispe M.L."/>
            <person name="Henrissat B."/>
            <person name="Hilden K.S."/>
            <person name="Hope R."/>
            <person name="Hossain A."/>
            <person name="Karabika E."/>
            <person name="Karaffa L."/>
            <person name="Karanyi Z."/>
            <person name="Krasevec N."/>
            <person name="Kuo A."/>
            <person name="Kusch H."/>
            <person name="LaButti K."/>
            <person name="Lagendijk E.L."/>
            <person name="Lapidus A."/>
            <person name="Levasseur A."/>
            <person name="Lindquist E."/>
            <person name="Lipzen A."/>
            <person name="Logrieco A.F."/>
            <person name="MacCabe A."/>
            <person name="Maekelae M.R."/>
            <person name="Malavazi I."/>
            <person name="Melin P."/>
            <person name="Meyer V."/>
            <person name="Mielnichuk N."/>
            <person name="Miskei M."/>
            <person name="Molnar A.P."/>
            <person name="Mule G."/>
            <person name="Ngan C.Y."/>
            <person name="Orejas M."/>
            <person name="Orosz E."/>
            <person name="Ouedraogo J.P."/>
            <person name="Overkamp K.M."/>
            <person name="Park H.-S."/>
            <person name="Perrone G."/>
            <person name="Piumi F."/>
            <person name="Punt P.J."/>
            <person name="Ram A.F."/>
            <person name="Ramon A."/>
            <person name="Rauscher S."/>
            <person name="Record E."/>
            <person name="Riano-Pachon D.M."/>
            <person name="Robert V."/>
            <person name="Roehrig J."/>
            <person name="Ruller R."/>
            <person name="Salamov A."/>
            <person name="Salih N.S."/>
            <person name="Samson R.A."/>
            <person name="Sandor E."/>
            <person name="Sanguinetti M."/>
            <person name="Schuetze T."/>
            <person name="Sepcic K."/>
            <person name="Shelest E."/>
            <person name="Sherlock G."/>
            <person name="Sophianopoulou V."/>
            <person name="Squina F.M."/>
            <person name="Sun H."/>
            <person name="Susca A."/>
            <person name="Todd R.B."/>
            <person name="Tsang A."/>
            <person name="Unkles S.E."/>
            <person name="van de Wiele N."/>
            <person name="van Rossen-Uffink D."/>
            <person name="Oliveira J.V."/>
            <person name="Vesth T.C."/>
            <person name="Visser J."/>
            <person name="Yu J.-H."/>
            <person name="Zhou M."/>
            <person name="Andersen M.R."/>
            <person name="Archer D.B."/>
            <person name="Baker S.E."/>
            <person name="Benoit I."/>
            <person name="Brakhage A.A."/>
            <person name="Braus G.H."/>
            <person name="Fischer R."/>
            <person name="Frisvad J.C."/>
            <person name="Goldman G.H."/>
            <person name="Houbraken J."/>
            <person name="Oakley B."/>
            <person name="Pocsi I."/>
            <person name="Scazzocchio C."/>
            <person name="Seiboth B."/>
            <person name="vanKuyk P.A."/>
            <person name="Wortman J."/>
            <person name="Dyer P.S."/>
            <person name="Grigoriev I.V."/>
        </authorList>
    </citation>
    <scope>NUCLEOTIDE SEQUENCE [LARGE SCALE GENOMIC DNA]</scope>
    <source>
        <strain evidence="2">DTO 134E9</strain>
    </source>
</reference>
<dbReference type="RefSeq" id="XP_040692852.1">
    <property type="nucleotide sequence ID" value="XM_040834571.1"/>
</dbReference>
<accession>A0A1L9RW71</accession>
<gene>
    <name evidence="1" type="ORF">ASPWEDRAFT_36904</name>
</gene>
<dbReference type="Proteomes" id="UP000184383">
    <property type="component" value="Unassembled WGS sequence"/>
</dbReference>
<sequence length="83" mass="9379">MSSYVKLVGNPYNRAGYCLCGAPCSKLALTKQVEAYNNTVHIWMQTKKCTGMTIWDFKDKSVRTMALVRLVSTMMTEVHVLNT</sequence>
<keyword evidence="2" id="KW-1185">Reference proteome</keyword>
<organism evidence="1 2">
    <name type="scientific">Aspergillus wentii DTO 134E9</name>
    <dbReference type="NCBI Taxonomy" id="1073089"/>
    <lineage>
        <taxon>Eukaryota</taxon>
        <taxon>Fungi</taxon>
        <taxon>Dikarya</taxon>
        <taxon>Ascomycota</taxon>
        <taxon>Pezizomycotina</taxon>
        <taxon>Eurotiomycetes</taxon>
        <taxon>Eurotiomycetidae</taxon>
        <taxon>Eurotiales</taxon>
        <taxon>Aspergillaceae</taxon>
        <taxon>Aspergillus</taxon>
        <taxon>Aspergillus subgen. Cremei</taxon>
    </lineage>
</organism>
<protein>
    <submittedName>
        <fullName evidence="1">Uncharacterized protein</fullName>
    </submittedName>
</protein>
<dbReference type="AlphaFoldDB" id="A0A1L9RW71"/>
<evidence type="ECO:0000313" key="1">
    <source>
        <dbReference type="EMBL" id="OJJ39176.1"/>
    </source>
</evidence>
<dbReference type="VEuPathDB" id="FungiDB:ASPWEDRAFT_36904"/>
<name>A0A1L9RW71_ASPWE</name>
<proteinExistence type="predicted"/>
<evidence type="ECO:0000313" key="2">
    <source>
        <dbReference type="Proteomes" id="UP000184383"/>
    </source>
</evidence>
<dbReference type="EMBL" id="KV878210">
    <property type="protein sequence ID" value="OJJ39176.1"/>
    <property type="molecule type" value="Genomic_DNA"/>
</dbReference>